<keyword evidence="3" id="KW-1185">Reference proteome</keyword>
<evidence type="ECO:0008006" key="4">
    <source>
        <dbReference type="Google" id="ProtNLM"/>
    </source>
</evidence>
<comment type="similarity">
    <text evidence="1">Belongs to the LOR family.</text>
</comment>
<dbReference type="InterPro" id="IPR007612">
    <property type="entry name" value="LOR"/>
</dbReference>
<dbReference type="Proteomes" id="UP000319817">
    <property type="component" value="Chromosome"/>
</dbReference>
<protein>
    <recommendedName>
        <fullName evidence="4">LURP-one-related</fullName>
    </recommendedName>
</protein>
<dbReference type="OrthoDB" id="652307at2"/>
<proteinExistence type="inferred from homology"/>
<dbReference type="RefSeq" id="WP_145419360.1">
    <property type="nucleotide sequence ID" value="NZ_CP036526.1"/>
</dbReference>
<accession>A0A517NWP6</accession>
<evidence type="ECO:0000313" key="2">
    <source>
        <dbReference type="EMBL" id="QDT11544.1"/>
    </source>
</evidence>
<dbReference type="InterPro" id="IPR025659">
    <property type="entry name" value="Tubby-like_C"/>
</dbReference>
<evidence type="ECO:0000313" key="3">
    <source>
        <dbReference type="Proteomes" id="UP000319817"/>
    </source>
</evidence>
<sequence length="169" mass="19732">MVFRIKEKFWSWGNDFAITDSVGNEVYYVDGKAFSWGDKLSFQNADREELALISQKMMSWKPRYQIIMDGNVFAEVIKEWSWWHKTFTLDVPGPNDYTIEGTFWSHEFDFVRQNKSVARISKKHWSWTDSYGVDVADDEDSVSILCACIVIDQVLHNESNSHLSNNLTD</sequence>
<organism evidence="2 3">
    <name type="scientific">Stieleria marina</name>
    <dbReference type="NCBI Taxonomy" id="1930275"/>
    <lineage>
        <taxon>Bacteria</taxon>
        <taxon>Pseudomonadati</taxon>
        <taxon>Planctomycetota</taxon>
        <taxon>Planctomycetia</taxon>
        <taxon>Pirellulales</taxon>
        <taxon>Pirellulaceae</taxon>
        <taxon>Stieleria</taxon>
    </lineage>
</organism>
<dbReference type="AlphaFoldDB" id="A0A517NWP6"/>
<dbReference type="SUPFAM" id="SSF54518">
    <property type="entry name" value="Tubby C-terminal domain-like"/>
    <property type="match status" value="1"/>
</dbReference>
<reference evidence="2 3" key="1">
    <citation type="submission" date="2019-02" db="EMBL/GenBank/DDBJ databases">
        <title>Deep-cultivation of Planctomycetes and their phenomic and genomic characterization uncovers novel biology.</title>
        <authorList>
            <person name="Wiegand S."/>
            <person name="Jogler M."/>
            <person name="Boedeker C."/>
            <person name="Pinto D."/>
            <person name="Vollmers J."/>
            <person name="Rivas-Marin E."/>
            <person name="Kohn T."/>
            <person name="Peeters S.H."/>
            <person name="Heuer A."/>
            <person name="Rast P."/>
            <person name="Oberbeckmann S."/>
            <person name="Bunk B."/>
            <person name="Jeske O."/>
            <person name="Meyerdierks A."/>
            <person name="Storesund J.E."/>
            <person name="Kallscheuer N."/>
            <person name="Luecker S."/>
            <person name="Lage O.M."/>
            <person name="Pohl T."/>
            <person name="Merkel B.J."/>
            <person name="Hornburger P."/>
            <person name="Mueller R.-W."/>
            <person name="Bruemmer F."/>
            <person name="Labrenz M."/>
            <person name="Spormann A.M."/>
            <person name="Op den Camp H."/>
            <person name="Overmann J."/>
            <person name="Amann R."/>
            <person name="Jetten M.S.M."/>
            <person name="Mascher T."/>
            <person name="Medema M.H."/>
            <person name="Devos D.P."/>
            <person name="Kaster A.-K."/>
            <person name="Ovreas L."/>
            <person name="Rohde M."/>
            <person name="Galperin M.Y."/>
            <person name="Jogler C."/>
        </authorList>
    </citation>
    <scope>NUCLEOTIDE SEQUENCE [LARGE SCALE GENOMIC DNA]</scope>
    <source>
        <strain evidence="2 3">K23_9</strain>
    </source>
</reference>
<dbReference type="Gene3D" id="2.40.160.200">
    <property type="entry name" value="LURP1-related"/>
    <property type="match status" value="1"/>
</dbReference>
<name>A0A517NWP6_9BACT</name>
<dbReference type="Pfam" id="PF04525">
    <property type="entry name" value="LOR"/>
    <property type="match status" value="1"/>
</dbReference>
<dbReference type="InterPro" id="IPR038595">
    <property type="entry name" value="LOR_sf"/>
</dbReference>
<dbReference type="EMBL" id="CP036526">
    <property type="protein sequence ID" value="QDT11544.1"/>
    <property type="molecule type" value="Genomic_DNA"/>
</dbReference>
<evidence type="ECO:0000256" key="1">
    <source>
        <dbReference type="ARBA" id="ARBA00005437"/>
    </source>
</evidence>
<gene>
    <name evidence="2" type="ORF">K239x_35420</name>
</gene>